<evidence type="ECO:0000256" key="7">
    <source>
        <dbReference type="RuleBase" id="RU365071"/>
    </source>
</evidence>
<feature type="compositionally biased region" description="Low complexity" evidence="8">
    <location>
        <begin position="357"/>
        <end position="379"/>
    </location>
</feature>
<evidence type="ECO:0000256" key="8">
    <source>
        <dbReference type="SAM" id="MobiDB-lite"/>
    </source>
</evidence>
<feature type="region of interest" description="Disordered" evidence="8">
    <location>
        <begin position="238"/>
        <end position="279"/>
    </location>
</feature>
<gene>
    <name evidence="10" type="ORF">PFISCL1PPCAC_18749</name>
</gene>
<proteinExistence type="inferred from homology"/>
<feature type="compositionally biased region" description="Polar residues" evidence="8">
    <location>
        <begin position="29"/>
        <end position="40"/>
    </location>
</feature>
<sequence>MPAGNSDYDDSDAENVESGDEQDHRLNREQLNQAMKLTQISEGQDPNAAYKERSEMREEYFTMTNKVLEATKELKETGQTELMNTEEGFDEIEEMLKKGQGFYQKMGASTKELACDAAYMFSMGQLLLAGAQRLQMAHVTKVLRPKEFVEKIIEVVSSSEETPLRLVSSDPATADLLDDSDDEEFYRPKNAEKRLPEGVENDGLMPATAWAAIGRRFGLCLKIPATMSYFRPLLQDTAPLPTQPKAKKERLPKEDRSKAKAVVLSEKDKNHDDPDQSVTKELDAIRKSLRRVMKKEKSHIISYYGFVIDPDDFSRSVENMFYTSFLVKDNYIKIEIDPRKGVPLIVLQGAGEDDDGAAASPTRPTAAARTPATPTTGATVTAPATPAEAAAAAAVHCTATQQAIVGFAYDIWEGMIDCLNITEAAIRR</sequence>
<dbReference type="InterPro" id="IPR027786">
    <property type="entry name" value="Nse4/EID"/>
</dbReference>
<feature type="region of interest" description="Disordered" evidence="8">
    <location>
        <begin position="353"/>
        <end position="379"/>
    </location>
</feature>
<dbReference type="PANTHER" id="PTHR16140">
    <property type="entry name" value="NON-STRUCTURAL MAINTENANCE OF CHROMOSOMES ELEMENT 4"/>
    <property type="match status" value="1"/>
</dbReference>
<keyword evidence="6 7" id="KW-0539">Nucleus</keyword>
<comment type="subcellular location">
    <subcellularLocation>
        <location evidence="1 7">Nucleus</location>
    </subcellularLocation>
</comment>
<feature type="region of interest" description="Disordered" evidence="8">
    <location>
        <begin position="1"/>
        <end position="40"/>
    </location>
</feature>
<feature type="compositionally biased region" description="Basic and acidic residues" evidence="8">
    <location>
        <begin position="265"/>
        <end position="279"/>
    </location>
</feature>
<comment type="function">
    <text evidence="7">Component of the SMC5-SMC6 complex, that promotes sister chromatid alignment after DNA damage and facilitates double-stranded DNA breaks (DSBs) repair via homologous recombination between sister chromatids.</text>
</comment>
<keyword evidence="4 7" id="KW-0233">DNA recombination</keyword>
<evidence type="ECO:0000313" key="10">
    <source>
        <dbReference type="EMBL" id="GMT27452.1"/>
    </source>
</evidence>
<dbReference type="GO" id="GO:0005634">
    <property type="term" value="C:nucleus"/>
    <property type="evidence" value="ECO:0007669"/>
    <property type="project" value="UniProtKB-SubCell"/>
</dbReference>
<reference evidence="10" key="1">
    <citation type="submission" date="2023-10" db="EMBL/GenBank/DDBJ databases">
        <title>Genome assembly of Pristionchus species.</title>
        <authorList>
            <person name="Yoshida K."/>
            <person name="Sommer R.J."/>
        </authorList>
    </citation>
    <scope>NUCLEOTIDE SEQUENCE</scope>
    <source>
        <strain evidence="10">RS5133</strain>
    </source>
</reference>
<feature type="compositionally biased region" description="Basic and acidic residues" evidence="8">
    <location>
        <begin position="249"/>
        <end position="258"/>
    </location>
</feature>
<evidence type="ECO:0000313" key="11">
    <source>
        <dbReference type="Proteomes" id="UP001432322"/>
    </source>
</evidence>
<evidence type="ECO:0000256" key="1">
    <source>
        <dbReference type="ARBA" id="ARBA00004123"/>
    </source>
</evidence>
<protein>
    <recommendedName>
        <fullName evidence="7">Non-structural maintenance of chromosomes element 4</fullName>
    </recommendedName>
</protein>
<evidence type="ECO:0000259" key="9">
    <source>
        <dbReference type="Pfam" id="PF08743"/>
    </source>
</evidence>
<evidence type="ECO:0000256" key="6">
    <source>
        <dbReference type="ARBA" id="ARBA00023242"/>
    </source>
</evidence>
<dbReference type="Proteomes" id="UP001432322">
    <property type="component" value="Unassembled WGS sequence"/>
</dbReference>
<comment type="similarity">
    <text evidence="2 7">Belongs to the NSE4 family.</text>
</comment>
<comment type="caution">
    <text evidence="10">The sequence shown here is derived from an EMBL/GenBank/DDBJ whole genome shotgun (WGS) entry which is preliminary data.</text>
</comment>
<keyword evidence="5 7" id="KW-0234">DNA repair</keyword>
<evidence type="ECO:0000256" key="3">
    <source>
        <dbReference type="ARBA" id="ARBA00022763"/>
    </source>
</evidence>
<name>A0AAV5W8Y2_9BILA</name>
<dbReference type="EMBL" id="BTSY01000005">
    <property type="protein sequence ID" value="GMT27452.1"/>
    <property type="molecule type" value="Genomic_DNA"/>
</dbReference>
<comment type="subunit">
    <text evidence="7">Component of the SMC5-SMC6 complex.</text>
</comment>
<keyword evidence="3 7" id="KW-0227">DNA damage</keyword>
<feature type="domain" description="Non-structural maintenance of chromosome element 4 C-terminal" evidence="9">
    <location>
        <begin position="301"/>
        <end position="426"/>
    </location>
</feature>
<evidence type="ECO:0000256" key="4">
    <source>
        <dbReference type="ARBA" id="ARBA00023172"/>
    </source>
</evidence>
<accession>A0AAV5W8Y2</accession>
<organism evidence="10 11">
    <name type="scientific">Pristionchus fissidentatus</name>
    <dbReference type="NCBI Taxonomy" id="1538716"/>
    <lineage>
        <taxon>Eukaryota</taxon>
        <taxon>Metazoa</taxon>
        <taxon>Ecdysozoa</taxon>
        <taxon>Nematoda</taxon>
        <taxon>Chromadorea</taxon>
        <taxon>Rhabditida</taxon>
        <taxon>Rhabditina</taxon>
        <taxon>Diplogasteromorpha</taxon>
        <taxon>Diplogasteroidea</taxon>
        <taxon>Neodiplogasteridae</taxon>
        <taxon>Pristionchus</taxon>
    </lineage>
</organism>
<keyword evidence="11" id="KW-1185">Reference proteome</keyword>
<dbReference type="InterPro" id="IPR014854">
    <property type="entry name" value="Nse4_C"/>
</dbReference>
<dbReference type="Pfam" id="PF08743">
    <property type="entry name" value="Nse4_C"/>
    <property type="match status" value="1"/>
</dbReference>
<evidence type="ECO:0000256" key="2">
    <source>
        <dbReference type="ARBA" id="ARBA00008997"/>
    </source>
</evidence>
<feature type="compositionally biased region" description="Acidic residues" evidence="8">
    <location>
        <begin position="7"/>
        <end position="20"/>
    </location>
</feature>
<dbReference type="PANTHER" id="PTHR16140:SF0">
    <property type="entry name" value="NON-STRUCTURAL MAINTENANCE OF CHROMOSOMES ELEMENT 4"/>
    <property type="match status" value="1"/>
</dbReference>
<dbReference type="GO" id="GO:0006310">
    <property type="term" value="P:DNA recombination"/>
    <property type="evidence" value="ECO:0007669"/>
    <property type="project" value="UniProtKB-UniRule"/>
</dbReference>
<dbReference type="AlphaFoldDB" id="A0AAV5W8Y2"/>
<dbReference type="GO" id="GO:0006281">
    <property type="term" value="P:DNA repair"/>
    <property type="evidence" value="ECO:0007669"/>
    <property type="project" value="UniProtKB-UniRule"/>
</dbReference>
<dbReference type="GO" id="GO:0030915">
    <property type="term" value="C:Smc5-Smc6 complex"/>
    <property type="evidence" value="ECO:0007669"/>
    <property type="project" value="UniProtKB-UniRule"/>
</dbReference>
<feature type="region of interest" description="Disordered" evidence="8">
    <location>
        <begin position="169"/>
        <end position="191"/>
    </location>
</feature>
<evidence type="ECO:0000256" key="5">
    <source>
        <dbReference type="ARBA" id="ARBA00023204"/>
    </source>
</evidence>